<evidence type="ECO:0000256" key="6">
    <source>
        <dbReference type="ARBA" id="ARBA00023136"/>
    </source>
</evidence>
<keyword evidence="9" id="KW-1185">Reference proteome</keyword>
<dbReference type="NCBIfam" id="TIGR00698">
    <property type="entry name" value="YeiH family putative sulfate export transporter"/>
    <property type="match status" value="1"/>
</dbReference>
<dbReference type="EMBL" id="FNCI01000006">
    <property type="protein sequence ID" value="SDG21438.1"/>
    <property type="molecule type" value="Genomic_DNA"/>
</dbReference>
<evidence type="ECO:0000313" key="8">
    <source>
        <dbReference type="EMBL" id="SDG21438.1"/>
    </source>
</evidence>
<dbReference type="Proteomes" id="UP000198641">
    <property type="component" value="Unassembled WGS sequence"/>
</dbReference>
<evidence type="ECO:0000256" key="5">
    <source>
        <dbReference type="ARBA" id="ARBA00022989"/>
    </source>
</evidence>
<feature type="transmembrane region" description="Helical" evidence="7">
    <location>
        <begin position="158"/>
        <end position="178"/>
    </location>
</feature>
<dbReference type="GO" id="GO:0005886">
    <property type="term" value="C:plasma membrane"/>
    <property type="evidence" value="ECO:0007669"/>
    <property type="project" value="UniProtKB-SubCell"/>
</dbReference>
<feature type="transmembrane region" description="Helical" evidence="7">
    <location>
        <begin position="261"/>
        <end position="280"/>
    </location>
</feature>
<comment type="subcellular location">
    <subcellularLocation>
        <location evidence="1">Cell membrane</location>
        <topology evidence="1">Multi-pass membrane protein</topology>
    </subcellularLocation>
</comment>
<keyword evidence="6 7" id="KW-0472">Membrane</keyword>
<reference evidence="8 9" key="1">
    <citation type="submission" date="2016-10" db="EMBL/GenBank/DDBJ databases">
        <authorList>
            <person name="de Groot N.N."/>
        </authorList>
    </citation>
    <scope>NUCLEOTIDE SEQUENCE [LARGE SCALE GENOMIC DNA]</scope>
    <source>
        <strain evidence="8 9">BH539</strain>
    </source>
</reference>
<sequence>MWQGLLLCTLVSLAGIGAAALPGLADSGVSPLVFALLLGLVLGNIPLDHLPGRLPSRRFLERATPGLAFATRWLLRGGIVLFGLSLTLEQVMALGPRILLLDLLVITSVLVIGYQLGTRWLGMDRETALLTSAGSAICGAAAVLATETTIRARPAATAMAVATVVLFGTLAMLVYPLLYPLTGMPEGLFGIYIGATVHEVAQVVAAGDAIGPDALANAVIVKLVRVMMLVPFLLIVGRWWLSRTAEDAVESAGRPAGGMTIPWFAFGFVAMVIFNSLVTLPAALHQGLVVAGQMALTMAMAALGINTRLASLKALGVKPLILALCLFTLLVLGGGLASLALMG</sequence>
<name>A0A1G7SEJ5_9GAMM</name>
<feature type="transmembrane region" description="Helical" evidence="7">
    <location>
        <begin position="67"/>
        <end position="86"/>
    </location>
</feature>
<dbReference type="PANTHER" id="PTHR30106">
    <property type="entry name" value="INNER MEMBRANE PROTEIN YEIH-RELATED"/>
    <property type="match status" value="1"/>
</dbReference>
<keyword evidence="5 7" id="KW-1133">Transmembrane helix</keyword>
<accession>A0A1G7SEJ5</accession>
<dbReference type="Pfam" id="PF03601">
    <property type="entry name" value="Cons_hypoth698"/>
    <property type="match status" value="1"/>
</dbReference>
<proteinExistence type="inferred from homology"/>
<feature type="transmembrane region" description="Helical" evidence="7">
    <location>
        <begin position="98"/>
        <end position="116"/>
    </location>
</feature>
<feature type="transmembrane region" description="Helical" evidence="7">
    <location>
        <begin position="29"/>
        <end position="47"/>
    </location>
</feature>
<dbReference type="AlphaFoldDB" id="A0A1G7SEJ5"/>
<keyword evidence="4 7" id="KW-0812">Transmembrane</keyword>
<protein>
    <submittedName>
        <fullName evidence="8">Conserved hypothetical integral membrane protein</fullName>
    </submittedName>
</protein>
<organism evidence="8 9">
    <name type="scientific">Onishia taeanensis</name>
    <dbReference type="NCBI Taxonomy" id="284577"/>
    <lineage>
        <taxon>Bacteria</taxon>
        <taxon>Pseudomonadati</taxon>
        <taxon>Pseudomonadota</taxon>
        <taxon>Gammaproteobacteria</taxon>
        <taxon>Oceanospirillales</taxon>
        <taxon>Halomonadaceae</taxon>
        <taxon>Onishia</taxon>
    </lineage>
</organism>
<feature type="transmembrane region" description="Helical" evidence="7">
    <location>
        <begin position="320"/>
        <end position="342"/>
    </location>
</feature>
<gene>
    <name evidence="8" type="ORF">SAMN05216571_106121</name>
</gene>
<evidence type="ECO:0000256" key="4">
    <source>
        <dbReference type="ARBA" id="ARBA00022692"/>
    </source>
</evidence>
<dbReference type="InterPro" id="IPR004630">
    <property type="entry name" value="UPF0324_YeiH-like"/>
</dbReference>
<dbReference type="OrthoDB" id="9805703at2"/>
<evidence type="ECO:0000313" key="9">
    <source>
        <dbReference type="Proteomes" id="UP000198641"/>
    </source>
</evidence>
<feature type="transmembrane region" description="Helical" evidence="7">
    <location>
        <begin position="287"/>
        <end position="305"/>
    </location>
</feature>
<feature type="transmembrane region" description="Helical" evidence="7">
    <location>
        <begin position="223"/>
        <end position="241"/>
    </location>
</feature>
<evidence type="ECO:0000256" key="1">
    <source>
        <dbReference type="ARBA" id="ARBA00004651"/>
    </source>
</evidence>
<dbReference type="InterPro" id="IPR018383">
    <property type="entry name" value="UPF0324_pro"/>
</dbReference>
<dbReference type="RefSeq" id="WP_092525650.1">
    <property type="nucleotide sequence ID" value="NZ_FNCI01000006.1"/>
</dbReference>
<comment type="similarity">
    <text evidence="2">Belongs to the UPF0324 family.</text>
</comment>
<keyword evidence="3" id="KW-1003">Cell membrane</keyword>
<dbReference type="PANTHER" id="PTHR30106:SF2">
    <property type="entry name" value="UPF0324 INNER MEMBRANE PROTEIN YEIH"/>
    <property type="match status" value="1"/>
</dbReference>
<evidence type="ECO:0000256" key="7">
    <source>
        <dbReference type="SAM" id="Phobius"/>
    </source>
</evidence>
<evidence type="ECO:0000256" key="2">
    <source>
        <dbReference type="ARBA" id="ARBA00007977"/>
    </source>
</evidence>
<evidence type="ECO:0000256" key="3">
    <source>
        <dbReference type="ARBA" id="ARBA00022475"/>
    </source>
</evidence>